<dbReference type="AlphaFoldDB" id="A0A382VCG0"/>
<sequence>MYGDGYGYRSSQHISMVRHLEDAVYEMSKTLYSND</sequence>
<protein>
    <submittedName>
        <fullName evidence="1">Uncharacterized protein</fullName>
    </submittedName>
</protein>
<evidence type="ECO:0000313" key="1">
    <source>
        <dbReference type="EMBL" id="SVD44163.1"/>
    </source>
</evidence>
<gene>
    <name evidence="1" type="ORF">METZ01_LOCUS397017</name>
</gene>
<accession>A0A382VCG0</accession>
<organism evidence="1">
    <name type="scientific">marine metagenome</name>
    <dbReference type="NCBI Taxonomy" id="408172"/>
    <lineage>
        <taxon>unclassified sequences</taxon>
        <taxon>metagenomes</taxon>
        <taxon>ecological metagenomes</taxon>
    </lineage>
</organism>
<reference evidence="1" key="1">
    <citation type="submission" date="2018-05" db="EMBL/GenBank/DDBJ databases">
        <authorList>
            <person name="Lanie J.A."/>
            <person name="Ng W.-L."/>
            <person name="Kazmierczak K.M."/>
            <person name="Andrzejewski T.M."/>
            <person name="Davidsen T.M."/>
            <person name="Wayne K.J."/>
            <person name="Tettelin H."/>
            <person name="Glass J.I."/>
            <person name="Rusch D."/>
            <person name="Podicherti R."/>
            <person name="Tsui H.-C.T."/>
            <person name="Winkler M.E."/>
        </authorList>
    </citation>
    <scope>NUCLEOTIDE SEQUENCE</scope>
</reference>
<name>A0A382VCG0_9ZZZZ</name>
<feature type="non-terminal residue" evidence="1">
    <location>
        <position position="35"/>
    </location>
</feature>
<proteinExistence type="predicted"/>
<dbReference type="EMBL" id="UINC01150874">
    <property type="protein sequence ID" value="SVD44163.1"/>
    <property type="molecule type" value="Genomic_DNA"/>
</dbReference>